<evidence type="ECO:0000256" key="4">
    <source>
        <dbReference type="ARBA" id="ARBA00021023"/>
    </source>
</evidence>
<dbReference type="NCBIfam" id="NF008277">
    <property type="entry name" value="PRK11055.1"/>
    <property type="match status" value="1"/>
</dbReference>
<dbReference type="Gene3D" id="2.70.98.10">
    <property type="match status" value="2"/>
</dbReference>
<evidence type="ECO:0000313" key="10">
    <source>
        <dbReference type="RefSeq" id="XP_055879474.1"/>
    </source>
</evidence>
<evidence type="ECO:0000256" key="2">
    <source>
        <dbReference type="ARBA" id="ARBA00004947"/>
    </source>
</evidence>
<dbReference type="Proteomes" id="UP001165740">
    <property type="component" value="Chromosome 3"/>
</dbReference>
<gene>
    <name evidence="10" type="primary">LOC106057219</name>
</gene>
<dbReference type="CDD" id="cd09019">
    <property type="entry name" value="galactose_mutarotase_like"/>
    <property type="match status" value="2"/>
</dbReference>
<accession>A0A9W2ZWY7</accession>
<evidence type="ECO:0000256" key="5">
    <source>
        <dbReference type="ARBA" id="ARBA00023235"/>
    </source>
</evidence>
<dbReference type="InterPro" id="IPR011013">
    <property type="entry name" value="Gal_mutarotase_sf_dom"/>
</dbReference>
<proteinExistence type="inferred from homology"/>
<name>A0A9W2ZWY7_BIOGL</name>
<dbReference type="InterPro" id="IPR047215">
    <property type="entry name" value="Galactose_mutarotase-like"/>
</dbReference>
<evidence type="ECO:0000256" key="6">
    <source>
        <dbReference type="ARBA" id="ARBA00023277"/>
    </source>
</evidence>
<dbReference type="OrthoDB" id="274691at2759"/>
<dbReference type="PANTHER" id="PTHR10091">
    <property type="entry name" value="ALDOSE-1-EPIMERASE"/>
    <property type="match status" value="1"/>
</dbReference>
<keyword evidence="5" id="KW-0413">Isomerase</keyword>
<dbReference type="GeneID" id="106057219"/>
<evidence type="ECO:0000256" key="8">
    <source>
        <dbReference type="ARBA" id="ARBA00045743"/>
    </source>
</evidence>
<protein>
    <recommendedName>
        <fullName evidence="4">Galactose mutarotase</fullName>
    </recommendedName>
    <alternativeName>
        <fullName evidence="7">Aldose 1-epimerase</fullName>
    </alternativeName>
</protein>
<evidence type="ECO:0000256" key="1">
    <source>
        <dbReference type="ARBA" id="ARBA00001712"/>
    </source>
</evidence>
<evidence type="ECO:0000256" key="3">
    <source>
        <dbReference type="ARBA" id="ARBA00006206"/>
    </source>
</evidence>
<keyword evidence="6" id="KW-0119">Carbohydrate metabolism</keyword>
<organism evidence="9 10">
    <name type="scientific">Biomphalaria glabrata</name>
    <name type="common">Bloodfluke planorb</name>
    <name type="synonym">Freshwater snail</name>
    <dbReference type="NCBI Taxonomy" id="6526"/>
    <lineage>
        <taxon>Eukaryota</taxon>
        <taxon>Metazoa</taxon>
        <taxon>Spiralia</taxon>
        <taxon>Lophotrochozoa</taxon>
        <taxon>Mollusca</taxon>
        <taxon>Gastropoda</taxon>
        <taxon>Heterobranchia</taxon>
        <taxon>Euthyneura</taxon>
        <taxon>Panpulmonata</taxon>
        <taxon>Hygrophila</taxon>
        <taxon>Lymnaeoidea</taxon>
        <taxon>Planorbidae</taxon>
        <taxon>Biomphalaria</taxon>
    </lineage>
</organism>
<dbReference type="GO" id="GO:0004034">
    <property type="term" value="F:aldose 1-epimerase activity"/>
    <property type="evidence" value="ECO:0007669"/>
    <property type="project" value="UniProtKB-EC"/>
</dbReference>
<reference evidence="10" key="1">
    <citation type="submission" date="2025-08" db="UniProtKB">
        <authorList>
            <consortium name="RefSeq"/>
        </authorList>
    </citation>
    <scope>IDENTIFICATION</scope>
</reference>
<dbReference type="Pfam" id="PF01263">
    <property type="entry name" value="Aldose_epim"/>
    <property type="match status" value="2"/>
</dbReference>
<dbReference type="AlphaFoldDB" id="A0A9W2ZWY7"/>
<dbReference type="GO" id="GO:0033499">
    <property type="term" value="P:galactose catabolic process via UDP-galactose, Leloir pathway"/>
    <property type="evidence" value="ECO:0007669"/>
    <property type="project" value="TreeGrafter"/>
</dbReference>
<dbReference type="InterPro" id="IPR008183">
    <property type="entry name" value="Aldose_1/G6P_1-epimerase"/>
</dbReference>
<comment type="pathway">
    <text evidence="2">Carbohydrate metabolism; galactose metabolism.</text>
</comment>
<evidence type="ECO:0000256" key="7">
    <source>
        <dbReference type="ARBA" id="ARBA00032729"/>
    </source>
</evidence>
<comment type="function">
    <text evidence="8">Mutarotase that catalyzes the interconversion of beta-D-galactose and alpha-D-galactose during galactose metabolism. Beta-D-galactose is metabolized in the liver into glucose 1-phosphate, the primary metabolic fuel, by the action of four enzymes that constitute the Leloir pathway: GALM, GALK1 (galactokinase), GALT (galactose-1-phosphate uridylyltransferase) and GALE (UDP-galactose-4'-epimerase). Involved in the maintenance of the equilibrium between the beta- and alpha-anomers of galactose, therefore ensuring a sufficient supply of the alpha-anomer for GALK1. Also active on D-glucose although shows a preference for galactose over glucose.</text>
</comment>
<dbReference type="OMA" id="KQCTRYV"/>
<comment type="catalytic activity">
    <reaction evidence="1">
        <text>alpha-D-galactose = beta-D-galactose</text>
        <dbReference type="Rhea" id="RHEA:28675"/>
        <dbReference type="ChEBI" id="CHEBI:27667"/>
        <dbReference type="ChEBI" id="CHEBI:28061"/>
        <dbReference type="EC" id="5.1.3.3"/>
    </reaction>
    <physiologicalReaction direction="right-to-left" evidence="1">
        <dbReference type="Rhea" id="RHEA:28677"/>
    </physiologicalReaction>
</comment>
<comment type="similarity">
    <text evidence="3">Belongs to the aldose epimerase family.</text>
</comment>
<keyword evidence="9" id="KW-1185">Reference proteome</keyword>
<dbReference type="GO" id="GO:0030246">
    <property type="term" value="F:carbohydrate binding"/>
    <property type="evidence" value="ECO:0007669"/>
    <property type="project" value="InterPro"/>
</dbReference>
<sequence length="605" mass="68122">MLDHIRCLYEMKITNDYFGKTKDGQQVTCYSLANSHGINIKILDFGATISEINVPDKDGVINDINLGFNTVEEYEEKPGYIGGFIGRVANRIGGGEFTLDGETYKLYQNNGQHCLHGGRVGFNKKMWTGEVTNDSLILKYISPDGEENFPGELIVTAEYQLNDDNEFIMLYTATTSKATPLNLTEHTYINLGGHDYGCIKDHIVTIPASYWLPLGDDGLPTGERQPVEGSEYDLRLPTCLADVVDKIPTGRGFENYFCLEDNKDLKLAARVEHPPTGSYLELHTTEPGLQFYTSYYLPEMAGKNGATYKQFCAIDLEAQHYPDSIHQMREYLVRRRGGGEKRYKIFWIVQDLILRLTFRDLMLYLSRVVMFFFYSTQKLWDGTEQNGSLVLRYVSPDGEENYPGELSVTVTYSFDDDNTMTIDYKATTTKPTAVNLSNHAFYNLAGHGAGHIRDHIVMIKATHYLPVDDVYIPTGEIRPVAGTDYDLTSPVCLGDRLDKVRGGQGFDTNFCLDNNGKHEMVMRVDHPPSGRYLEVSTDEPGITFYTSNVMADMKGKGGATYCRFCAFVIEANHHPDSVNKPHFPSTILRPGQVYTQTTSYKFGLL</sequence>
<dbReference type="GO" id="GO:0006006">
    <property type="term" value="P:glucose metabolic process"/>
    <property type="evidence" value="ECO:0007669"/>
    <property type="project" value="TreeGrafter"/>
</dbReference>
<dbReference type="PANTHER" id="PTHR10091:SF0">
    <property type="entry name" value="GALACTOSE MUTAROTASE"/>
    <property type="match status" value="1"/>
</dbReference>
<dbReference type="SUPFAM" id="SSF74650">
    <property type="entry name" value="Galactose mutarotase-like"/>
    <property type="match status" value="2"/>
</dbReference>
<evidence type="ECO:0000313" key="9">
    <source>
        <dbReference type="Proteomes" id="UP001165740"/>
    </source>
</evidence>
<dbReference type="InterPro" id="IPR014718">
    <property type="entry name" value="GH-type_carb-bd"/>
</dbReference>
<dbReference type="RefSeq" id="XP_055879474.1">
    <property type="nucleotide sequence ID" value="XM_056023499.1"/>
</dbReference>